<evidence type="ECO:0000313" key="2">
    <source>
        <dbReference type="EMBL" id="GJQ12810.1"/>
    </source>
</evidence>
<name>A0A9C7PYJ3_9RHOD</name>
<protein>
    <submittedName>
        <fullName evidence="2">Uncharacterized protein</fullName>
    </submittedName>
</protein>
<dbReference type="AlphaFoldDB" id="A0A9C7PYJ3"/>
<keyword evidence="1" id="KW-0472">Membrane</keyword>
<keyword evidence="1" id="KW-1133">Transmembrane helix</keyword>
<evidence type="ECO:0000256" key="1">
    <source>
        <dbReference type="SAM" id="Phobius"/>
    </source>
</evidence>
<dbReference type="OrthoDB" id="10595285at2759"/>
<gene>
    <name evidence="2" type="ORF">GpartN1_g4601.t1</name>
</gene>
<accession>A0A9C7PYJ3</accession>
<dbReference type="Proteomes" id="UP001061958">
    <property type="component" value="Unassembled WGS sequence"/>
</dbReference>
<proteinExistence type="predicted"/>
<keyword evidence="3" id="KW-1185">Reference proteome</keyword>
<keyword evidence="1" id="KW-0812">Transmembrane</keyword>
<sequence>MVKCGNSFSSIDLHLEEMNNSNNVGRKLSVPNGRNVSCLFAVYISVICVVVCIFLVVRVTTKNKSDVDWLQVEKKLRFVDSRFNASVYVIDLSEDLKNSPFFKLSRTAWSKFAMNRIDYIAFFYKEPPFLVSTKYFYHALESLENSRIPGFGIALSTCGCIVPSSILEHLETSFQGLECLALPGFVVDKELIVWFDSDGEDTASRNPSSYCSNPKLLNMRIFPLFDNVLRQARSKFALFVEQKSNL</sequence>
<evidence type="ECO:0000313" key="3">
    <source>
        <dbReference type="Proteomes" id="UP001061958"/>
    </source>
</evidence>
<feature type="transmembrane region" description="Helical" evidence="1">
    <location>
        <begin position="36"/>
        <end position="57"/>
    </location>
</feature>
<reference evidence="2" key="2">
    <citation type="submission" date="2022-01" db="EMBL/GenBank/DDBJ databases">
        <authorList>
            <person name="Hirooka S."/>
            <person name="Miyagishima S.Y."/>
        </authorList>
    </citation>
    <scope>NUCLEOTIDE SEQUENCE</scope>
    <source>
        <strain evidence="2">NBRC 102759</strain>
    </source>
</reference>
<organism evidence="2 3">
    <name type="scientific">Galdieria partita</name>
    <dbReference type="NCBI Taxonomy" id="83374"/>
    <lineage>
        <taxon>Eukaryota</taxon>
        <taxon>Rhodophyta</taxon>
        <taxon>Bangiophyceae</taxon>
        <taxon>Galdieriales</taxon>
        <taxon>Galdieriaceae</taxon>
        <taxon>Galdieria</taxon>
    </lineage>
</organism>
<reference evidence="2" key="1">
    <citation type="journal article" date="2022" name="Proc. Natl. Acad. Sci. U.S.A.">
        <title>Life cycle and functional genomics of the unicellular red alga Galdieria for elucidating algal and plant evolution and industrial use.</title>
        <authorList>
            <person name="Hirooka S."/>
            <person name="Itabashi T."/>
            <person name="Ichinose T.M."/>
            <person name="Onuma R."/>
            <person name="Fujiwara T."/>
            <person name="Yamashita S."/>
            <person name="Jong L.W."/>
            <person name="Tomita R."/>
            <person name="Iwane A.H."/>
            <person name="Miyagishima S.Y."/>
        </authorList>
    </citation>
    <scope>NUCLEOTIDE SEQUENCE</scope>
    <source>
        <strain evidence="2">NBRC 102759</strain>
    </source>
</reference>
<dbReference type="EMBL" id="BQMJ01000037">
    <property type="protein sequence ID" value="GJQ12810.1"/>
    <property type="molecule type" value="Genomic_DNA"/>
</dbReference>
<comment type="caution">
    <text evidence="2">The sequence shown here is derived from an EMBL/GenBank/DDBJ whole genome shotgun (WGS) entry which is preliminary data.</text>
</comment>